<feature type="transmembrane region" description="Helical" evidence="1">
    <location>
        <begin position="964"/>
        <end position="986"/>
    </location>
</feature>
<accession>A0A418ASE0</accession>
<keyword evidence="4" id="KW-1185">Reference proteome</keyword>
<name>A0A418ASE0_9STRA</name>
<feature type="transmembrane region" description="Helical" evidence="1">
    <location>
        <begin position="1180"/>
        <end position="1198"/>
    </location>
</feature>
<dbReference type="EMBL" id="QUSY01000632">
    <property type="protein sequence ID" value="RHY28166.1"/>
    <property type="molecule type" value="Genomic_DNA"/>
</dbReference>
<evidence type="ECO:0000259" key="2">
    <source>
        <dbReference type="Pfam" id="PF14257"/>
    </source>
</evidence>
<feature type="transmembrane region" description="Helical" evidence="1">
    <location>
        <begin position="895"/>
        <end position="918"/>
    </location>
</feature>
<feature type="transmembrane region" description="Helical" evidence="1">
    <location>
        <begin position="277"/>
        <end position="298"/>
    </location>
</feature>
<organism evidence="3 4">
    <name type="scientific">Aphanomyces invadans</name>
    <dbReference type="NCBI Taxonomy" id="157072"/>
    <lineage>
        <taxon>Eukaryota</taxon>
        <taxon>Sar</taxon>
        <taxon>Stramenopiles</taxon>
        <taxon>Oomycota</taxon>
        <taxon>Saprolegniomycetes</taxon>
        <taxon>Saprolegniales</taxon>
        <taxon>Verrucalvaceae</taxon>
        <taxon>Aphanomyces</taxon>
    </lineage>
</organism>
<gene>
    <name evidence="3" type="ORF">DYB32_006179</name>
</gene>
<evidence type="ECO:0000256" key="1">
    <source>
        <dbReference type="SAM" id="Phobius"/>
    </source>
</evidence>
<feature type="domain" description="DUF4349" evidence="2">
    <location>
        <begin position="38"/>
        <end position="295"/>
    </location>
</feature>
<feature type="transmembrane region" description="Helical" evidence="1">
    <location>
        <begin position="674"/>
        <end position="698"/>
    </location>
</feature>
<dbReference type="AlphaFoldDB" id="A0A418ASE0"/>
<dbReference type="PANTHER" id="PTHR36840:SF1">
    <property type="entry name" value="BLL5714 PROTEIN"/>
    <property type="match status" value="1"/>
</dbReference>
<dbReference type="VEuPathDB" id="FungiDB:H310_03709"/>
<dbReference type="VEuPathDB" id="FungiDB:H310_03708"/>
<protein>
    <recommendedName>
        <fullName evidence="2">DUF4349 domain-containing protein</fullName>
    </recommendedName>
</protein>
<feature type="transmembrane region" description="Helical" evidence="1">
    <location>
        <begin position="1070"/>
        <end position="1095"/>
    </location>
</feature>
<feature type="transmembrane region" description="Helical" evidence="1">
    <location>
        <begin position="855"/>
        <end position="875"/>
    </location>
</feature>
<sequence length="1212" mass="133235">MRAMPSAFASDASPSLGQDIASSFRQSPKSFDASKVDRMLVWNGHVDLVVAFGVSEAWTNLQQRIQELVNDAASNGYIENESEHSHERYIPHDCRNSKDNSTTSCPDGNYGRTVVLRSWSVVWRVPSSLFATSLDAAAALVIPGVSWVKDKSASASDITEQFIDTKSRESMLTAAYNTLEKVLVQATTTAEVMDVMRELQRVAESLDQTQQHAAYLSKSASLSTLRVSIDEAPPSRLLVVITPAIEAHEAEEPWTPAASVSRALHWLKKTFQWTMDALIVAVIVGGPVAAVATAAVVAGRSCLRPQGIPAKDVRPNVVREVAAMQATPKPAAIVKVRSLMRHKSSGSQSQLLTRGGVIHAPMRARNPREQHRVSSALEKLYDLTLVVGLSAVSHQFAEHIQAGRELAHGFGTFCMSFFALWNAWLPFVWFSSTYDVDDVFYRIGAMGQMMGILMVCDGIDHNMDEIFAGYIMLRVCYTVLFRFRAAYQDPPHRSINIRHGVVSSVILAGWYCQQALPSDEVTSTVAFLVIGVCDVSAPALVEHWSTLKMPFHPHHISERYSEFTIIVFGESLLSVSHSTVLKPNAAFNMEAVKTSTASVFLLFALWWLYFLVPFGKLLHDHPHKVHVVGYGHFVIHFSLAGFATGLYLAGLATDDNAVITRERRRLASAESRDVSITTASWVIAISLSIYILTIPVLIGAPWLSLAKNVFVAAMFVLTAAFVTPHVTVGTLLWVYCVPILSFLPYTTSSCVVALPFTMNEGNVIAVQVKPRERSLGSARRTSSARGGAPQSSGIPWLGGRITIYAPMKMRDPHEPHRVSSALEKLFDLTLVVALSAVSTEFATNIQHGGDKAESFMAFLVSFFTIWNTWFPYVWFATTYDVDDVLYRVGTFGEMIGIFMISDGIAHNFAEVVVGYIVLRFFHGVFFRLRAAYEDPDRRAVNVKHSALSTFIMACWYIQQTYSTTYASQVVGFAILACCDLAYPYIAQRTTAAAGRTRYHAHHVSDRYNEFTTIVVGETMLSLAHATVLKADAFNTEAVSTCVASMVLLFVLWWIYSIVPFGQILHDQPNLTYVVAYGHFFIHAPLAAFASGIYIMGLATQAGAPDGHRRRLEATSSPTTAADGISVTTAAFVISISTSILLIAIPVLLSLPVHVVLRNATVCVAMNVIAATAPHHVSVSTLMWLFCTPMVALLVHILVNHRNAQPKQRTPPS</sequence>
<keyword evidence="1" id="KW-0812">Transmembrane</keyword>
<dbReference type="Pfam" id="PF14257">
    <property type="entry name" value="DUF4349"/>
    <property type="match status" value="1"/>
</dbReference>
<comment type="caution">
    <text evidence="3">The sequence shown here is derived from an EMBL/GenBank/DDBJ whole genome shotgun (WGS) entry which is preliminary data.</text>
</comment>
<feature type="transmembrane region" description="Helical" evidence="1">
    <location>
        <begin position="592"/>
        <end position="610"/>
    </location>
</feature>
<evidence type="ECO:0000313" key="4">
    <source>
        <dbReference type="Proteomes" id="UP000285060"/>
    </source>
</evidence>
<keyword evidence="1" id="KW-0472">Membrane</keyword>
<dbReference type="VEuPathDB" id="FungiDB:H310_03707"/>
<proteinExistence type="predicted"/>
<feature type="transmembrane region" description="Helical" evidence="1">
    <location>
        <begin position="1124"/>
        <end position="1148"/>
    </location>
</feature>
<dbReference type="PANTHER" id="PTHR36840">
    <property type="entry name" value="BLL5714 PROTEIN"/>
    <property type="match status" value="1"/>
</dbReference>
<dbReference type="Proteomes" id="UP000285060">
    <property type="component" value="Unassembled WGS sequence"/>
</dbReference>
<feature type="transmembrane region" description="Helical" evidence="1">
    <location>
        <begin position="630"/>
        <end position="653"/>
    </location>
</feature>
<feature type="transmembrane region" description="Helical" evidence="1">
    <location>
        <begin position="710"/>
        <end position="735"/>
    </location>
</feature>
<evidence type="ECO:0000313" key="3">
    <source>
        <dbReference type="EMBL" id="RHY28166.1"/>
    </source>
</evidence>
<reference evidence="3 4" key="1">
    <citation type="submission" date="2018-08" db="EMBL/GenBank/DDBJ databases">
        <title>Aphanomyces genome sequencing and annotation.</title>
        <authorList>
            <person name="Minardi D."/>
            <person name="Oidtmann B."/>
            <person name="Van Der Giezen M."/>
            <person name="Studholme D.J."/>
        </authorList>
    </citation>
    <scope>NUCLEOTIDE SEQUENCE [LARGE SCALE GENOMIC DNA]</scope>
    <source>
        <strain evidence="3 4">NJM0002</strain>
    </source>
</reference>
<feature type="transmembrane region" description="Helical" evidence="1">
    <location>
        <begin position="406"/>
        <end position="427"/>
    </location>
</feature>
<keyword evidence="1" id="KW-1133">Transmembrane helix</keyword>
<dbReference type="InterPro" id="IPR010640">
    <property type="entry name" value="Low_temperature_requirement_A"/>
</dbReference>
<dbReference type="Pfam" id="PF06772">
    <property type="entry name" value="LtrA"/>
    <property type="match status" value="2"/>
</dbReference>
<feature type="transmembrane region" description="Helical" evidence="1">
    <location>
        <begin position="939"/>
        <end position="958"/>
    </location>
</feature>
<dbReference type="InterPro" id="IPR025645">
    <property type="entry name" value="DUF4349"/>
</dbReference>
<feature type="transmembrane region" description="Helical" evidence="1">
    <location>
        <begin position="466"/>
        <end position="483"/>
    </location>
</feature>
<feature type="transmembrane region" description="Helical" evidence="1">
    <location>
        <begin position="1037"/>
        <end position="1058"/>
    </location>
</feature>